<organism evidence="3">
    <name type="scientific">Medioppia subpectinata</name>
    <dbReference type="NCBI Taxonomy" id="1979941"/>
    <lineage>
        <taxon>Eukaryota</taxon>
        <taxon>Metazoa</taxon>
        <taxon>Ecdysozoa</taxon>
        <taxon>Arthropoda</taxon>
        <taxon>Chelicerata</taxon>
        <taxon>Arachnida</taxon>
        <taxon>Acari</taxon>
        <taxon>Acariformes</taxon>
        <taxon>Sarcoptiformes</taxon>
        <taxon>Oribatida</taxon>
        <taxon>Brachypylina</taxon>
        <taxon>Oppioidea</taxon>
        <taxon>Oppiidae</taxon>
        <taxon>Medioppia</taxon>
    </lineage>
</organism>
<dbReference type="GO" id="GO:0036038">
    <property type="term" value="C:MKS complex"/>
    <property type="evidence" value="ECO:0007669"/>
    <property type="project" value="InterPro"/>
</dbReference>
<reference evidence="3" key="1">
    <citation type="submission" date="2020-11" db="EMBL/GenBank/DDBJ databases">
        <authorList>
            <person name="Tran Van P."/>
        </authorList>
    </citation>
    <scope>NUCLEOTIDE SEQUENCE</scope>
</reference>
<keyword evidence="2" id="KW-1133">Transmembrane helix</keyword>
<feature type="region of interest" description="Disordered" evidence="1">
    <location>
        <begin position="508"/>
        <end position="549"/>
    </location>
</feature>
<accession>A0A7R9PW99</accession>
<dbReference type="Pfam" id="PF09773">
    <property type="entry name" value="Meckelin"/>
    <property type="match status" value="2"/>
</dbReference>
<dbReference type="SUPFAM" id="SSF57184">
    <property type="entry name" value="Growth factor receptor domain"/>
    <property type="match status" value="1"/>
</dbReference>
<feature type="transmembrane region" description="Helical" evidence="2">
    <location>
        <begin position="818"/>
        <end position="839"/>
    </location>
</feature>
<feature type="non-terminal residue" evidence="3">
    <location>
        <position position="1"/>
    </location>
</feature>
<evidence type="ECO:0000256" key="1">
    <source>
        <dbReference type="SAM" id="MobiDB-lite"/>
    </source>
</evidence>
<gene>
    <name evidence="3" type="ORF">OSB1V03_LOCUS3138</name>
</gene>
<dbReference type="Proteomes" id="UP000759131">
    <property type="component" value="Unassembled WGS sequence"/>
</dbReference>
<dbReference type="InterPro" id="IPR009030">
    <property type="entry name" value="Growth_fac_rcpt_cys_sf"/>
</dbReference>
<feature type="transmembrane region" description="Helical" evidence="2">
    <location>
        <begin position="777"/>
        <end position="798"/>
    </location>
</feature>
<keyword evidence="4" id="KW-1185">Reference proteome</keyword>
<evidence type="ECO:0008006" key="5">
    <source>
        <dbReference type="Google" id="ProtNLM"/>
    </source>
</evidence>
<dbReference type="OrthoDB" id="419138at2759"/>
<evidence type="ECO:0000313" key="3">
    <source>
        <dbReference type="EMBL" id="CAD7622675.1"/>
    </source>
</evidence>
<dbReference type="PANTHER" id="PTHR21274:SF0">
    <property type="entry name" value="MECKELIN"/>
    <property type="match status" value="1"/>
</dbReference>
<evidence type="ECO:0000256" key="2">
    <source>
        <dbReference type="SAM" id="Phobius"/>
    </source>
</evidence>
<keyword evidence="2" id="KW-0812">Transmembrane</keyword>
<feature type="non-terminal residue" evidence="3">
    <location>
        <position position="1036"/>
    </location>
</feature>
<dbReference type="InterPro" id="IPR019170">
    <property type="entry name" value="Meckelin"/>
</dbReference>
<dbReference type="GO" id="GO:0060271">
    <property type="term" value="P:cilium assembly"/>
    <property type="evidence" value="ECO:0007669"/>
    <property type="project" value="InterPro"/>
</dbReference>
<feature type="region of interest" description="Disordered" evidence="1">
    <location>
        <begin position="568"/>
        <end position="598"/>
    </location>
</feature>
<dbReference type="AlphaFoldDB" id="A0A7R9PW99"/>
<sequence>FQIRSSDYTSCVCRPGFRPDLAKSSGVKLYCINDTIDCPNDSKPMNGFQCANCLSGLYGGQSHDNDSESHCLCPERHFLVQSVNQMNDTVVDLKCEKCPKHRILASDGKSCKPCHQSYIRASGECVCPKTYVEEDGMCLPEGQLFTKDYLNVISLIESETPDKRFISDYFYRRSRPAVRNCKYESNRTACQLLANLCVLYHYSYSPDTSVESNVCKIVRDSLPLTLAPNIYYKGYFRNELQQNNVPNHFKLNYRLDVESNVCKIVRDSLPLTLAPNIYYKGYFRNELQQNNVPNHFKLNYRLELIASRFAIDGQLIDYSDLKPKELQLCYENEKSSERGFVFNNNFKQSCVRTTRELWDDYKSKNIFFELYLKNTNGNNGINLYPIPVLIRNIKLNHVSVNKDIDGYDTGEEQHSVVLTNRFYLIDSITGIEKSSDDMKLDYNTIQPKFIRIAKSIEIDVRLRKQDGSGSIYPPLITILYETLFNSQSSIRWTTRTPNEFSPINNRIRQHADNRPDISPGPQPASLCRSNRSYTTVSNSRSSYDWERPKKRDTNSMVSIAVHKPEIGLTDSQKEDKLNGDEQNKRRFSLSGSLSSPSPKPDNCWHILLCGCCLVYIQDLRNGKIGIDMMTIVEFLVNAIAMIANMQSVVDTMLSTESQEHTLKTYIIVALALKSIHLIYKLLVISNWERPKKRDTNSMVSIAVHKPEIGLTDSQKEDKLNGDEQNKRRFSLSGSLSSPSPKPVLDKLSYEFPKVTVWRTNFVANEWMELCGHRRLSLSIHIFLVILVLDYFGCANLALSDPSNSLTRDESQRYVIQSTTGRIAVGGLVYAILALLNIAFKKFIYETLLNNKMHQFVDLCSISLFAMQYKRFGYYIHGLAANGKSDVNMLEMYEQLEREESDLCSKRGLLPNTDQQTFEMSLPLAIDEHYRRVRSNLSGFVKISDRMRSFGAHLSKADTEKLIPTYLMINKFLTGFIEHNFKDVDYMVREKSTIESIFDVEFADTRDKGYFYSAVEGGQGWHVLGRMTRINWASIWV</sequence>
<keyword evidence="2" id="KW-0472">Membrane</keyword>
<dbReference type="EMBL" id="OC855804">
    <property type="protein sequence ID" value="CAD7622675.1"/>
    <property type="molecule type" value="Genomic_DNA"/>
</dbReference>
<feature type="compositionally biased region" description="Polar residues" evidence="1">
    <location>
        <begin position="527"/>
        <end position="542"/>
    </location>
</feature>
<protein>
    <recommendedName>
        <fullName evidence="5">Meckelin</fullName>
    </recommendedName>
</protein>
<dbReference type="PANTHER" id="PTHR21274">
    <property type="entry name" value="MECKELIN"/>
    <property type="match status" value="1"/>
</dbReference>
<proteinExistence type="predicted"/>
<name>A0A7R9PW99_9ACAR</name>
<evidence type="ECO:0000313" key="4">
    <source>
        <dbReference type="Proteomes" id="UP000759131"/>
    </source>
</evidence>
<feature type="compositionally biased region" description="Basic and acidic residues" evidence="1">
    <location>
        <begin position="571"/>
        <end position="584"/>
    </location>
</feature>
<dbReference type="EMBL" id="CAJPIZ010001229">
    <property type="protein sequence ID" value="CAG2103105.1"/>
    <property type="molecule type" value="Genomic_DNA"/>
</dbReference>